<dbReference type="InterPro" id="IPR001789">
    <property type="entry name" value="Sig_transdc_resp-reg_receiver"/>
</dbReference>
<evidence type="ECO:0000313" key="5">
    <source>
        <dbReference type="EMBL" id="PIV50914.1"/>
    </source>
</evidence>
<protein>
    <recommendedName>
        <fullName evidence="4">Response regulatory domain-containing protein</fullName>
    </recommendedName>
</protein>
<name>A0A2M7DMD2_9BACT</name>
<dbReference type="EMBL" id="PETS01000097">
    <property type="protein sequence ID" value="PIV50914.1"/>
    <property type="molecule type" value="Genomic_DNA"/>
</dbReference>
<proteinExistence type="predicted"/>
<dbReference type="SUPFAM" id="SSF52172">
    <property type="entry name" value="CheY-like"/>
    <property type="match status" value="1"/>
</dbReference>
<feature type="modified residue" description="4-aspartylphosphate" evidence="3">
    <location>
        <position position="54"/>
    </location>
</feature>
<gene>
    <name evidence="5" type="ORF">COS18_03700</name>
</gene>
<feature type="domain" description="Response regulatory" evidence="4">
    <location>
        <begin position="5"/>
        <end position="121"/>
    </location>
</feature>
<dbReference type="PANTHER" id="PTHR44591:SF14">
    <property type="entry name" value="PROTEIN PILG"/>
    <property type="match status" value="1"/>
</dbReference>
<dbReference type="Gene3D" id="3.40.50.2300">
    <property type="match status" value="1"/>
</dbReference>
<dbReference type="PROSITE" id="PS50110">
    <property type="entry name" value="RESPONSE_REGULATORY"/>
    <property type="match status" value="1"/>
</dbReference>
<reference evidence="6" key="1">
    <citation type="submission" date="2017-09" db="EMBL/GenBank/DDBJ databases">
        <title>Depth-based differentiation of microbial function through sediment-hosted aquifers and enrichment of novel symbionts in the deep terrestrial subsurface.</title>
        <authorList>
            <person name="Probst A.J."/>
            <person name="Ladd B."/>
            <person name="Jarett J.K."/>
            <person name="Geller-Mcgrath D.E."/>
            <person name="Sieber C.M.K."/>
            <person name="Emerson J.B."/>
            <person name="Anantharaman K."/>
            <person name="Thomas B.C."/>
            <person name="Malmstrom R."/>
            <person name="Stieglmeier M."/>
            <person name="Klingl A."/>
            <person name="Woyke T."/>
            <person name="Ryan C.M."/>
            <person name="Banfield J.F."/>
        </authorList>
    </citation>
    <scope>NUCLEOTIDE SEQUENCE [LARGE SCALE GENOMIC DNA]</scope>
</reference>
<evidence type="ECO:0000256" key="1">
    <source>
        <dbReference type="ARBA" id="ARBA00022553"/>
    </source>
</evidence>
<dbReference type="AlphaFoldDB" id="A0A2M7DMD2"/>
<evidence type="ECO:0000256" key="3">
    <source>
        <dbReference type="PROSITE-ProRule" id="PRU00169"/>
    </source>
</evidence>
<keyword evidence="2" id="KW-0902">Two-component regulatory system</keyword>
<dbReference type="Pfam" id="PF00072">
    <property type="entry name" value="Response_reg"/>
    <property type="match status" value="1"/>
</dbReference>
<accession>A0A2M7DMD2</accession>
<dbReference type="PANTHER" id="PTHR44591">
    <property type="entry name" value="STRESS RESPONSE REGULATOR PROTEIN 1"/>
    <property type="match status" value="1"/>
</dbReference>
<evidence type="ECO:0000256" key="2">
    <source>
        <dbReference type="ARBA" id="ARBA00023012"/>
    </source>
</evidence>
<evidence type="ECO:0000259" key="4">
    <source>
        <dbReference type="PROSITE" id="PS50110"/>
    </source>
</evidence>
<evidence type="ECO:0000313" key="6">
    <source>
        <dbReference type="Proteomes" id="UP000228896"/>
    </source>
</evidence>
<dbReference type="GO" id="GO:0000160">
    <property type="term" value="P:phosphorelay signal transduction system"/>
    <property type="evidence" value="ECO:0007669"/>
    <property type="project" value="UniProtKB-KW"/>
</dbReference>
<keyword evidence="1 3" id="KW-0597">Phosphoprotein</keyword>
<organism evidence="5 6">
    <name type="scientific">Candidatus Falkowbacteria bacterium CG02_land_8_20_14_3_00_36_14</name>
    <dbReference type="NCBI Taxonomy" id="1974560"/>
    <lineage>
        <taxon>Bacteria</taxon>
        <taxon>Candidatus Falkowiibacteriota</taxon>
    </lineage>
</organism>
<comment type="caution">
    <text evidence="5">The sequence shown here is derived from an EMBL/GenBank/DDBJ whole genome shotgun (WGS) entry which is preliminary data.</text>
</comment>
<dbReference type="SMART" id="SM00448">
    <property type="entry name" value="REC"/>
    <property type="match status" value="1"/>
</dbReference>
<dbReference type="Proteomes" id="UP000228896">
    <property type="component" value="Unassembled WGS sequence"/>
</dbReference>
<sequence length="122" mass="14130">MKNHLILIVDDDQNIRDILAQLLLYNNYKVIEARNGREGFDRIKENNPDLAITDYEMPNMDGLELIRAVRAEKKYNNIPIFFMSGILDDILATDAKKAGANEFMNKPLDLVKLIQKIKKWLP</sequence>
<dbReference type="InterPro" id="IPR011006">
    <property type="entry name" value="CheY-like_superfamily"/>
</dbReference>
<dbReference type="InterPro" id="IPR050595">
    <property type="entry name" value="Bact_response_regulator"/>
</dbReference>